<keyword evidence="3" id="KW-0805">Transcription regulation</keyword>
<reference evidence="8" key="1">
    <citation type="journal article" date="2019" name="Int. J. Syst. Evol. Microbiol.">
        <title>The Global Catalogue of Microorganisms (GCM) 10K type strain sequencing project: providing services to taxonomists for standard genome sequencing and annotation.</title>
        <authorList>
            <consortium name="The Broad Institute Genomics Platform"/>
            <consortium name="The Broad Institute Genome Sequencing Center for Infectious Disease"/>
            <person name="Wu L."/>
            <person name="Ma J."/>
        </authorList>
    </citation>
    <scope>NUCLEOTIDE SEQUENCE [LARGE SCALE GENOMIC DNA]</scope>
    <source>
        <strain evidence="8">KCTC 62102</strain>
    </source>
</reference>
<dbReference type="Proteomes" id="UP001595445">
    <property type="component" value="Unassembled WGS sequence"/>
</dbReference>
<dbReference type="CDD" id="cd07377">
    <property type="entry name" value="WHTH_GntR"/>
    <property type="match status" value="1"/>
</dbReference>
<dbReference type="RefSeq" id="WP_206761067.1">
    <property type="nucleotide sequence ID" value="NZ_JAEACP010000011.1"/>
</dbReference>
<evidence type="ECO:0000256" key="3">
    <source>
        <dbReference type="ARBA" id="ARBA00023015"/>
    </source>
</evidence>
<comment type="similarity">
    <text evidence="1">In the C-terminal section; belongs to the class-I pyridoxal-phosphate-dependent aminotransferase family.</text>
</comment>
<feature type="domain" description="HTH gntR-type" evidence="6">
    <location>
        <begin position="22"/>
        <end position="90"/>
    </location>
</feature>
<dbReference type="CDD" id="cd00609">
    <property type="entry name" value="AAT_like"/>
    <property type="match status" value="1"/>
</dbReference>
<dbReference type="PROSITE" id="PS50949">
    <property type="entry name" value="HTH_GNTR"/>
    <property type="match status" value="1"/>
</dbReference>
<dbReference type="InterPro" id="IPR036388">
    <property type="entry name" value="WH-like_DNA-bd_sf"/>
</dbReference>
<dbReference type="InterPro" id="IPR004839">
    <property type="entry name" value="Aminotransferase_I/II_large"/>
</dbReference>
<dbReference type="Gene3D" id="3.40.640.10">
    <property type="entry name" value="Type I PLP-dependent aspartate aminotransferase-like (Major domain)"/>
    <property type="match status" value="1"/>
</dbReference>
<dbReference type="InterPro" id="IPR036390">
    <property type="entry name" value="WH_DNA-bd_sf"/>
</dbReference>
<dbReference type="EMBL" id="JBHRSM010000010">
    <property type="protein sequence ID" value="MFC3085511.1"/>
    <property type="molecule type" value="Genomic_DNA"/>
</dbReference>
<dbReference type="Gene3D" id="1.10.10.10">
    <property type="entry name" value="Winged helix-like DNA-binding domain superfamily/Winged helix DNA-binding domain"/>
    <property type="match status" value="1"/>
</dbReference>
<evidence type="ECO:0000313" key="8">
    <source>
        <dbReference type="Proteomes" id="UP001595445"/>
    </source>
</evidence>
<dbReference type="InterPro" id="IPR051446">
    <property type="entry name" value="HTH_trans_reg/aminotransferase"/>
</dbReference>
<gene>
    <name evidence="7" type="ORF">ACFOD6_05560</name>
</gene>
<organism evidence="7 8">
    <name type="scientific">Tabrizicola soli</name>
    <dbReference type="NCBI Taxonomy" id="2185115"/>
    <lineage>
        <taxon>Bacteria</taxon>
        <taxon>Pseudomonadati</taxon>
        <taxon>Pseudomonadota</taxon>
        <taxon>Alphaproteobacteria</taxon>
        <taxon>Rhodobacterales</taxon>
        <taxon>Paracoccaceae</taxon>
        <taxon>Tabrizicola</taxon>
    </lineage>
</organism>
<keyword evidence="4" id="KW-0238">DNA-binding</keyword>
<evidence type="ECO:0000256" key="2">
    <source>
        <dbReference type="ARBA" id="ARBA00022898"/>
    </source>
</evidence>
<dbReference type="SUPFAM" id="SSF53383">
    <property type="entry name" value="PLP-dependent transferases"/>
    <property type="match status" value="1"/>
</dbReference>
<evidence type="ECO:0000256" key="1">
    <source>
        <dbReference type="ARBA" id="ARBA00005384"/>
    </source>
</evidence>
<comment type="caution">
    <text evidence="7">The sequence shown here is derived from an EMBL/GenBank/DDBJ whole genome shotgun (WGS) entry which is preliminary data.</text>
</comment>
<keyword evidence="7" id="KW-0808">Transferase</keyword>
<accession>A0ABV7DT54</accession>
<keyword evidence="7" id="KW-0032">Aminotransferase</keyword>
<dbReference type="SMART" id="SM00345">
    <property type="entry name" value="HTH_GNTR"/>
    <property type="match status" value="1"/>
</dbReference>
<keyword evidence="5" id="KW-0804">Transcription</keyword>
<keyword evidence="8" id="KW-1185">Reference proteome</keyword>
<sequence>MNRQRIIVTDTRWAPDLSRFPGPKYLGLSRALRDAIRSGELPANSQLPTVRDLAWRLHLTPGTVSRAYQLATQEGLLAATVGRGTFVAAQSPRLGPTQALYTERVTGGSTGLVDLRPPLVPEVGQAEAFRAALLEMAAATGQGWLDYTSQMGEAALRAEIVTWLGDRILGPAGPEEVALTHGGQNAISLIFDCCLRGERPVVLIEELAYPGFRYAARAARAEVVPVEIDEQGIVPAALEAACRRHGAQVLCLTTEAQNPTTGRMPVKRRQEIAAIARTYDLQVLEDDCYSVAESDIPSLRALAPERVWLVGSVSKTLSAALRFGYVVCPSGMGEAGRLTAQHGFFALSRPVADLMLHLFRSGAAARIRAAVQAEFAARQQILVNQLGSYDLSWQAGVPFVWLRLPIGWRASAFARAAEAKGVLLRSADEYALVHGRAPNAVRIAIAANLPRGDFESAMRRLAELLARPPADLSV</sequence>
<evidence type="ECO:0000259" key="6">
    <source>
        <dbReference type="PROSITE" id="PS50949"/>
    </source>
</evidence>
<dbReference type="InterPro" id="IPR015424">
    <property type="entry name" value="PyrdxlP-dep_Trfase"/>
</dbReference>
<proteinExistence type="inferred from homology"/>
<dbReference type="GO" id="GO:0008483">
    <property type="term" value="F:transaminase activity"/>
    <property type="evidence" value="ECO:0007669"/>
    <property type="project" value="UniProtKB-KW"/>
</dbReference>
<dbReference type="PANTHER" id="PTHR46577">
    <property type="entry name" value="HTH-TYPE TRANSCRIPTIONAL REGULATORY PROTEIN GABR"/>
    <property type="match status" value="1"/>
</dbReference>
<evidence type="ECO:0000313" key="7">
    <source>
        <dbReference type="EMBL" id="MFC3085511.1"/>
    </source>
</evidence>
<dbReference type="PANTHER" id="PTHR46577:SF1">
    <property type="entry name" value="HTH-TYPE TRANSCRIPTIONAL REGULATORY PROTEIN GABR"/>
    <property type="match status" value="1"/>
</dbReference>
<protein>
    <submittedName>
        <fullName evidence="7">PLP-dependent aminotransferase family protein</fullName>
    </submittedName>
</protein>
<dbReference type="InterPro" id="IPR000524">
    <property type="entry name" value="Tscrpt_reg_HTH_GntR"/>
</dbReference>
<dbReference type="InterPro" id="IPR015421">
    <property type="entry name" value="PyrdxlP-dep_Trfase_major"/>
</dbReference>
<evidence type="ECO:0000256" key="4">
    <source>
        <dbReference type="ARBA" id="ARBA00023125"/>
    </source>
</evidence>
<keyword evidence="2" id="KW-0663">Pyridoxal phosphate</keyword>
<name>A0ABV7DT54_9RHOB</name>
<dbReference type="SUPFAM" id="SSF46785">
    <property type="entry name" value="Winged helix' DNA-binding domain"/>
    <property type="match status" value="1"/>
</dbReference>
<evidence type="ECO:0000256" key="5">
    <source>
        <dbReference type="ARBA" id="ARBA00023163"/>
    </source>
</evidence>
<dbReference type="Pfam" id="PF00155">
    <property type="entry name" value="Aminotran_1_2"/>
    <property type="match status" value="1"/>
</dbReference>
<dbReference type="Pfam" id="PF00392">
    <property type="entry name" value="GntR"/>
    <property type="match status" value="1"/>
</dbReference>